<protein>
    <submittedName>
        <fullName evidence="2">Uncharacterized protein</fullName>
    </submittedName>
</protein>
<name>A0A699YNW2_HAELA</name>
<keyword evidence="3" id="KW-1185">Reference proteome</keyword>
<organism evidence="2 3">
    <name type="scientific">Haematococcus lacustris</name>
    <name type="common">Green alga</name>
    <name type="synonym">Haematococcus pluvialis</name>
    <dbReference type="NCBI Taxonomy" id="44745"/>
    <lineage>
        <taxon>Eukaryota</taxon>
        <taxon>Viridiplantae</taxon>
        <taxon>Chlorophyta</taxon>
        <taxon>core chlorophytes</taxon>
        <taxon>Chlorophyceae</taxon>
        <taxon>CS clade</taxon>
        <taxon>Chlamydomonadales</taxon>
        <taxon>Haematococcaceae</taxon>
        <taxon>Haematococcus</taxon>
    </lineage>
</organism>
<feature type="region of interest" description="Disordered" evidence="1">
    <location>
        <begin position="65"/>
        <end position="110"/>
    </location>
</feature>
<accession>A0A699YNW2</accession>
<dbReference type="Proteomes" id="UP000485058">
    <property type="component" value="Unassembled WGS sequence"/>
</dbReference>
<evidence type="ECO:0000256" key="1">
    <source>
        <dbReference type="SAM" id="MobiDB-lite"/>
    </source>
</evidence>
<reference evidence="2 3" key="1">
    <citation type="submission" date="2020-02" db="EMBL/GenBank/DDBJ databases">
        <title>Draft genome sequence of Haematococcus lacustris strain NIES-144.</title>
        <authorList>
            <person name="Morimoto D."/>
            <person name="Nakagawa S."/>
            <person name="Yoshida T."/>
            <person name="Sawayama S."/>
        </authorList>
    </citation>
    <scope>NUCLEOTIDE SEQUENCE [LARGE SCALE GENOMIC DNA]</scope>
    <source>
        <strain evidence="2 3">NIES-144</strain>
    </source>
</reference>
<gene>
    <name evidence="2" type="ORF">HaLaN_07375</name>
</gene>
<sequence length="110" mass="11729">QAWAGRRHLQDNKTLEAGGCLLTHSNPEHSEPRLLVPACQAYTTLWTANPWTVRIVPLSTACCSAEGRRSDTLPGSAEGPGPRPPHAAHAWLPSHGAPPRPEGSRAACVL</sequence>
<dbReference type="EMBL" id="BLLF01000438">
    <property type="protein sequence ID" value="GFH11813.1"/>
    <property type="molecule type" value="Genomic_DNA"/>
</dbReference>
<dbReference type="AlphaFoldDB" id="A0A699YNW2"/>
<evidence type="ECO:0000313" key="2">
    <source>
        <dbReference type="EMBL" id="GFH11813.1"/>
    </source>
</evidence>
<proteinExistence type="predicted"/>
<evidence type="ECO:0000313" key="3">
    <source>
        <dbReference type="Proteomes" id="UP000485058"/>
    </source>
</evidence>
<comment type="caution">
    <text evidence="2">The sequence shown here is derived from an EMBL/GenBank/DDBJ whole genome shotgun (WGS) entry which is preliminary data.</text>
</comment>
<feature type="non-terminal residue" evidence="2">
    <location>
        <position position="1"/>
    </location>
</feature>